<gene>
    <name evidence="2" type="ORF">JCM21738_5553</name>
</gene>
<dbReference type="GO" id="GO:0003677">
    <property type="term" value="F:DNA binding"/>
    <property type="evidence" value="ECO:0007669"/>
    <property type="project" value="InterPro"/>
</dbReference>
<dbReference type="InterPro" id="IPR000212">
    <property type="entry name" value="DNA_helicase_UvrD/REP"/>
</dbReference>
<sequence length="551" mass="63307">MITTIKSRPKREKVKTVDSKGGKLIKLEESIANLDSNQSQAVIETVDGVQRLRGLAGSGKTIILALKVAYLHSNNPDWEIAVTFNTRSLKNQFIDLITRFIYEHTREEPDWRKIKIVHAWGNSNTPGIYYDICNTHDIEFLPLSKASSLAQPGQTDFEAVCKKALDEITEFQEMYDVILIDEAQDFSKSFLQLCYNILKAPKRLIYAYDELQSLSRMSMDSPENIFGLDGNGKPKVLLKNEDKKPKQDIILQNCYRNSRPILATAHSLGFGIYYDKGLIQMFDRSSLWKDIGYTLVDGELEEGSHVKLGRTDENSPIFLESHSHIDDIIQFNCFKSEQEQAKWIALQIKKNLEEDELEYQDIMVIHTDPLTTKSATFPIRQELHNLGINSHLAGVTTSPDIFNQGDSITITSIYRAKGNEAAMIYVVDGQNCYKGLELSRKRNILFTAITRSKAWVRVTGYGKDMLGLIEEFKRVKENNFELEFVYPTEEQRKKMHIVNRDMTQEEKKKRASSLESMHEVVKSLKRGEFYIEDLPDSIREFLKEQLKNDMD</sequence>
<keyword evidence="2" id="KW-0067">ATP-binding</keyword>
<dbReference type="GO" id="GO:0000725">
    <property type="term" value="P:recombinational repair"/>
    <property type="evidence" value="ECO:0007669"/>
    <property type="project" value="TreeGrafter"/>
</dbReference>
<feature type="domain" description="UvrD-like helicase C-terminal" evidence="1">
    <location>
        <begin position="408"/>
        <end position="458"/>
    </location>
</feature>
<protein>
    <submittedName>
        <fullName evidence="2">Superfamily I DNA and RNA helicases</fullName>
    </submittedName>
</protein>
<dbReference type="PANTHER" id="PTHR11070:SF2">
    <property type="entry name" value="ATP-DEPENDENT DNA HELICASE SRS2"/>
    <property type="match status" value="1"/>
</dbReference>
<evidence type="ECO:0000259" key="1">
    <source>
        <dbReference type="Pfam" id="PF13538"/>
    </source>
</evidence>
<dbReference type="PANTHER" id="PTHR11070">
    <property type="entry name" value="UVRD / RECB / PCRA DNA HELICASE FAMILY MEMBER"/>
    <property type="match status" value="1"/>
</dbReference>
<dbReference type="GO" id="GO:0043138">
    <property type="term" value="F:3'-5' DNA helicase activity"/>
    <property type="evidence" value="ECO:0007669"/>
    <property type="project" value="TreeGrafter"/>
</dbReference>
<keyword evidence="2" id="KW-0378">Hydrolase</keyword>
<accession>W4RX53</accession>
<proteinExistence type="predicted"/>
<dbReference type="GO" id="GO:0005524">
    <property type="term" value="F:ATP binding"/>
    <property type="evidence" value="ECO:0007669"/>
    <property type="project" value="InterPro"/>
</dbReference>
<keyword evidence="2" id="KW-0347">Helicase</keyword>
<comment type="caution">
    <text evidence="2">The sequence shown here is derived from an EMBL/GenBank/DDBJ whole genome shotgun (WGS) entry which is preliminary data.</text>
</comment>
<keyword evidence="2" id="KW-0547">Nucleotide-binding</keyword>
<evidence type="ECO:0000313" key="3">
    <source>
        <dbReference type="Proteomes" id="UP000018949"/>
    </source>
</evidence>
<dbReference type="InterPro" id="IPR027785">
    <property type="entry name" value="UvrD-like_helicase_C"/>
</dbReference>
<dbReference type="SUPFAM" id="SSF52540">
    <property type="entry name" value="P-loop containing nucleoside triphosphate hydrolases"/>
    <property type="match status" value="1"/>
</dbReference>
<dbReference type="Gene3D" id="3.40.50.300">
    <property type="entry name" value="P-loop containing nucleotide triphosphate hydrolases"/>
    <property type="match status" value="2"/>
</dbReference>
<organism evidence="2 3">
    <name type="scientific">Mesobacillus boroniphilus JCM 21738</name>
    <dbReference type="NCBI Taxonomy" id="1294265"/>
    <lineage>
        <taxon>Bacteria</taxon>
        <taxon>Bacillati</taxon>
        <taxon>Bacillota</taxon>
        <taxon>Bacilli</taxon>
        <taxon>Bacillales</taxon>
        <taxon>Bacillaceae</taxon>
        <taxon>Mesobacillus</taxon>
    </lineage>
</organism>
<dbReference type="AlphaFoldDB" id="W4RX53"/>
<dbReference type="eggNOG" id="COG3972">
    <property type="taxonomic scope" value="Bacteria"/>
</dbReference>
<dbReference type="Pfam" id="PF13538">
    <property type="entry name" value="UvrD_C_2"/>
    <property type="match status" value="1"/>
</dbReference>
<evidence type="ECO:0000313" key="2">
    <source>
        <dbReference type="EMBL" id="GAE48433.1"/>
    </source>
</evidence>
<reference evidence="2 3" key="1">
    <citation type="submission" date="2013-12" db="EMBL/GenBank/DDBJ databases">
        <title>NBRP : Genome information of microbial organism related human and environment.</title>
        <authorList>
            <person name="Hattori M."/>
            <person name="Oshima K."/>
            <person name="Inaba H."/>
            <person name="Suda W."/>
            <person name="Sakamoto M."/>
            <person name="Iino T."/>
            <person name="Kitahara M."/>
            <person name="Oshida Y."/>
            <person name="Iida T."/>
            <person name="Kudo T."/>
            <person name="Itoh T."/>
            <person name="Ahmed I."/>
            <person name="Ohkuma M."/>
        </authorList>
    </citation>
    <scope>NUCLEOTIDE SEQUENCE [LARGE SCALE GENOMIC DNA]</scope>
    <source>
        <strain evidence="2 3">JCM 21738</strain>
    </source>
</reference>
<name>W4RX53_9BACI</name>
<dbReference type="EMBL" id="BAUW01000197">
    <property type="protein sequence ID" value="GAE48433.1"/>
    <property type="molecule type" value="Genomic_DNA"/>
</dbReference>
<dbReference type="InterPro" id="IPR027417">
    <property type="entry name" value="P-loop_NTPase"/>
</dbReference>
<dbReference type="Proteomes" id="UP000018949">
    <property type="component" value="Unassembled WGS sequence"/>
</dbReference>
<keyword evidence="3" id="KW-1185">Reference proteome</keyword>